<evidence type="ECO:0000313" key="3">
    <source>
        <dbReference type="Proteomes" id="UP000664521"/>
    </source>
</evidence>
<dbReference type="AlphaFoldDB" id="A0A8H3F8P6"/>
<evidence type="ECO:0000313" key="2">
    <source>
        <dbReference type="EMBL" id="CAF9921476.1"/>
    </source>
</evidence>
<dbReference type="EMBL" id="CAJPDS010000028">
    <property type="protein sequence ID" value="CAF9921476.1"/>
    <property type="molecule type" value="Genomic_DNA"/>
</dbReference>
<dbReference type="Proteomes" id="UP000664521">
    <property type="component" value="Unassembled WGS sequence"/>
</dbReference>
<comment type="caution">
    <text evidence="2">The sequence shown here is derived from an EMBL/GenBank/DDBJ whole genome shotgun (WGS) entry which is preliminary data.</text>
</comment>
<keyword evidence="3" id="KW-1185">Reference proteome</keyword>
<accession>A0A8H3F8P6</accession>
<evidence type="ECO:0008006" key="4">
    <source>
        <dbReference type="Google" id="ProtNLM"/>
    </source>
</evidence>
<keyword evidence="1" id="KW-0812">Transmembrane</keyword>
<name>A0A8H3F8P6_9LECA</name>
<evidence type="ECO:0000256" key="1">
    <source>
        <dbReference type="SAM" id="Phobius"/>
    </source>
</evidence>
<proteinExistence type="predicted"/>
<sequence length="270" mass="30782">MSGLEVVALVAGIVSAYSGAASLFRNWRRDRKERQQQKKNQHLNQALVKGSSDVQKTYDDDFRRLGQLFARGDEISRSTLAEQLIKLQGTVISILTGNTSISALVHPNHDLLSDTSIAVRLRSMSALAEQYQRMSQAAPILPPPAPRPRKDCDGTLSYRSDGKWGFQDVIKWQCSRCDWVIRHCRNDTVLFKKHISCTKNYLEYFHAKGESGRFRCALCDDERLGSPEMREHLKDAHGFNCEEAWKNEDGCEYHLVAAYIRAEKTRKMMT</sequence>
<dbReference type="PANTHER" id="PTHR42354">
    <property type="entry name" value="C2H2-TYPE DOMAIN-CONTAINING PROTEIN"/>
    <property type="match status" value="1"/>
</dbReference>
<keyword evidence="1" id="KW-1133">Transmembrane helix</keyword>
<reference evidence="2" key="1">
    <citation type="submission" date="2021-03" db="EMBL/GenBank/DDBJ databases">
        <authorList>
            <person name="Tagirdzhanova G."/>
        </authorList>
    </citation>
    <scope>NUCLEOTIDE SEQUENCE</scope>
</reference>
<dbReference type="PANTHER" id="PTHR42354:SF1">
    <property type="entry name" value="C2H2-TYPE DOMAIN-CONTAINING PROTEIN"/>
    <property type="match status" value="1"/>
</dbReference>
<keyword evidence="1" id="KW-0472">Membrane</keyword>
<dbReference type="OrthoDB" id="5309037at2759"/>
<organism evidence="2 3">
    <name type="scientific">Heterodermia speciosa</name>
    <dbReference type="NCBI Taxonomy" id="116794"/>
    <lineage>
        <taxon>Eukaryota</taxon>
        <taxon>Fungi</taxon>
        <taxon>Dikarya</taxon>
        <taxon>Ascomycota</taxon>
        <taxon>Pezizomycotina</taxon>
        <taxon>Lecanoromycetes</taxon>
        <taxon>OSLEUM clade</taxon>
        <taxon>Lecanoromycetidae</taxon>
        <taxon>Caliciales</taxon>
        <taxon>Physciaceae</taxon>
        <taxon>Heterodermia</taxon>
    </lineage>
</organism>
<protein>
    <recommendedName>
        <fullName evidence="4">C2H2-type domain-containing protein</fullName>
    </recommendedName>
</protein>
<feature type="transmembrane region" description="Helical" evidence="1">
    <location>
        <begin position="6"/>
        <end position="24"/>
    </location>
</feature>
<gene>
    <name evidence="2" type="ORF">HETSPECPRED_004560</name>
</gene>